<proteinExistence type="predicted"/>
<sequence length="111" mass="12197">MIAHVFLGRKAETFAVQGRLPSSRDRATSVNGNAREPAGAVELGRRRRREARPKSVRRSPPVAALRHLRRDGFDSLGKFAPFCGGPTHGSMRGYAFITLASLTHPGESHRH</sequence>
<dbReference type="EMBL" id="AMZH03017972">
    <property type="protein sequence ID" value="RRT42256.1"/>
    <property type="molecule type" value="Genomic_DNA"/>
</dbReference>
<feature type="compositionally biased region" description="Basic residues" evidence="1">
    <location>
        <begin position="45"/>
        <end position="57"/>
    </location>
</feature>
<reference evidence="2 3" key="1">
    <citation type="journal article" date="2014" name="Agronomy (Basel)">
        <title>A Draft Genome Sequence for Ensete ventricosum, the Drought-Tolerant Tree Against Hunger.</title>
        <authorList>
            <person name="Harrison J."/>
            <person name="Moore K.A."/>
            <person name="Paszkiewicz K."/>
            <person name="Jones T."/>
            <person name="Grant M."/>
            <person name="Ambacheew D."/>
            <person name="Muzemil S."/>
            <person name="Studholme D.J."/>
        </authorList>
    </citation>
    <scope>NUCLEOTIDE SEQUENCE [LARGE SCALE GENOMIC DNA]</scope>
</reference>
<evidence type="ECO:0000313" key="3">
    <source>
        <dbReference type="Proteomes" id="UP000287651"/>
    </source>
</evidence>
<gene>
    <name evidence="2" type="ORF">B296_00057249</name>
</gene>
<dbReference type="AlphaFoldDB" id="A0A426XRY2"/>
<accession>A0A426XRY2</accession>
<feature type="region of interest" description="Disordered" evidence="1">
    <location>
        <begin position="18"/>
        <end position="63"/>
    </location>
</feature>
<comment type="caution">
    <text evidence="2">The sequence shown here is derived from an EMBL/GenBank/DDBJ whole genome shotgun (WGS) entry which is preliminary data.</text>
</comment>
<organism evidence="2 3">
    <name type="scientific">Ensete ventricosum</name>
    <name type="common">Abyssinian banana</name>
    <name type="synonym">Musa ensete</name>
    <dbReference type="NCBI Taxonomy" id="4639"/>
    <lineage>
        <taxon>Eukaryota</taxon>
        <taxon>Viridiplantae</taxon>
        <taxon>Streptophyta</taxon>
        <taxon>Embryophyta</taxon>
        <taxon>Tracheophyta</taxon>
        <taxon>Spermatophyta</taxon>
        <taxon>Magnoliopsida</taxon>
        <taxon>Liliopsida</taxon>
        <taxon>Zingiberales</taxon>
        <taxon>Musaceae</taxon>
        <taxon>Ensete</taxon>
    </lineage>
</organism>
<dbReference type="Proteomes" id="UP000287651">
    <property type="component" value="Unassembled WGS sequence"/>
</dbReference>
<name>A0A426XRY2_ENSVE</name>
<evidence type="ECO:0000256" key="1">
    <source>
        <dbReference type="SAM" id="MobiDB-lite"/>
    </source>
</evidence>
<evidence type="ECO:0000313" key="2">
    <source>
        <dbReference type="EMBL" id="RRT42256.1"/>
    </source>
</evidence>
<protein>
    <submittedName>
        <fullName evidence="2">Uncharacterized protein</fullName>
    </submittedName>
</protein>